<comment type="caution">
    <text evidence="2">The sequence shown here is derived from an EMBL/GenBank/DDBJ whole genome shotgun (WGS) entry which is preliminary data.</text>
</comment>
<dbReference type="PANTHER" id="PTHR33990">
    <property type="entry name" value="PROTEIN YJDN-RELATED"/>
    <property type="match status" value="1"/>
</dbReference>
<dbReference type="EMBL" id="JACHOB010000008">
    <property type="protein sequence ID" value="MBB4660330.1"/>
    <property type="molecule type" value="Genomic_DNA"/>
</dbReference>
<evidence type="ECO:0000259" key="1">
    <source>
        <dbReference type="Pfam" id="PF06983"/>
    </source>
</evidence>
<evidence type="ECO:0000313" key="3">
    <source>
        <dbReference type="Proteomes" id="UP000563524"/>
    </source>
</evidence>
<dbReference type="Gene3D" id="3.10.180.10">
    <property type="entry name" value="2,3-Dihydroxybiphenyl 1,2-Dioxygenase, domain 1"/>
    <property type="match status" value="1"/>
</dbReference>
<protein>
    <submittedName>
        <fullName evidence="2">Putative 3-demethylubiquinone-9 3-methyltransferase (Glyoxalase superfamily)</fullName>
    </submittedName>
</protein>
<gene>
    <name evidence="2" type="ORF">GGQ59_002880</name>
</gene>
<keyword evidence="2" id="KW-0830">Ubiquinone</keyword>
<dbReference type="SUPFAM" id="SSF54593">
    <property type="entry name" value="Glyoxalase/Bleomycin resistance protein/Dihydroxybiphenyl dioxygenase"/>
    <property type="match status" value="1"/>
</dbReference>
<keyword evidence="3" id="KW-1185">Reference proteome</keyword>
<dbReference type="InterPro" id="IPR029068">
    <property type="entry name" value="Glyas_Bleomycin-R_OHBP_Dase"/>
</dbReference>
<dbReference type="GO" id="GO:0032259">
    <property type="term" value="P:methylation"/>
    <property type="evidence" value="ECO:0007669"/>
    <property type="project" value="UniProtKB-KW"/>
</dbReference>
<proteinExistence type="predicted"/>
<sequence>MTDAHKVHTCLWFEKDGEAAAEFYVSLLPDSGIDGVFRPDGKDAAMVSFRLAGTPYAILNGGKDFKLTEAASISVYTEAQAETDRLWDALIADGGAPNACGWLKDRWGVSWQIVPRRLPALLSGEDPGGRKRAFDAMLSMGKIDIAGLEAAYRGEAAS</sequence>
<name>A0A840I8P9_9PROT</name>
<dbReference type="InterPro" id="IPR009725">
    <property type="entry name" value="3_dmu_93_MTrfase"/>
</dbReference>
<dbReference type="GO" id="GO:0008168">
    <property type="term" value="F:methyltransferase activity"/>
    <property type="evidence" value="ECO:0007669"/>
    <property type="project" value="UniProtKB-KW"/>
</dbReference>
<dbReference type="PANTHER" id="PTHR33990:SF2">
    <property type="entry name" value="PHNB-LIKE DOMAIN-CONTAINING PROTEIN"/>
    <property type="match status" value="1"/>
</dbReference>
<keyword evidence="2" id="KW-0489">Methyltransferase</keyword>
<feature type="domain" description="PhnB-like" evidence="1">
    <location>
        <begin position="6"/>
        <end position="114"/>
    </location>
</feature>
<keyword evidence="2" id="KW-0808">Transferase</keyword>
<dbReference type="RefSeq" id="WP_183819774.1">
    <property type="nucleotide sequence ID" value="NZ_JACHOB010000008.1"/>
</dbReference>
<reference evidence="2 3" key="1">
    <citation type="submission" date="2020-08" db="EMBL/GenBank/DDBJ databases">
        <title>Genomic Encyclopedia of Type Strains, Phase IV (KMG-IV): sequencing the most valuable type-strain genomes for metagenomic binning, comparative biology and taxonomic classification.</title>
        <authorList>
            <person name="Goeker M."/>
        </authorList>
    </citation>
    <scope>NUCLEOTIDE SEQUENCE [LARGE SCALE GENOMIC DNA]</scope>
    <source>
        <strain evidence="2 3">DSM 102850</strain>
    </source>
</reference>
<accession>A0A840I8P9</accession>
<dbReference type="Pfam" id="PF06983">
    <property type="entry name" value="3-dmu-9_3-mt"/>
    <property type="match status" value="1"/>
</dbReference>
<dbReference type="AlphaFoldDB" id="A0A840I8P9"/>
<dbReference type="PIRSF" id="PIRSF021700">
    <property type="entry name" value="3_dmu_93_MTrfase"/>
    <property type="match status" value="1"/>
</dbReference>
<dbReference type="InterPro" id="IPR028973">
    <property type="entry name" value="PhnB-like"/>
</dbReference>
<dbReference type="Proteomes" id="UP000563524">
    <property type="component" value="Unassembled WGS sequence"/>
</dbReference>
<evidence type="ECO:0000313" key="2">
    <source>
        <dbReference type="EMBL" id="MBB4660330.1"/>
    </source>
</evidence>
<dbReference type="CDD" id="cd06588">
    <property type="entry name" value="PhnB_like"/>
    <property type="match status" value="1"/>
</dbReference>
<organism evidence="2 3">
    <name type="scientific">Parvularcula dongshanensis</name>
    <dbReference type="NCBI Taxonomy" id="1173995"/>
    <lineage>
        <taxon>Bacteria</taxon>
        <taxon>Pseudomonadati</taxon>
        <taxon>Pseudomonadota</taxon>
        <taxon>Alphaproteobacteria</taxon>
        <taxon>Parvularculales</taxon>
        <taxon>Parvularculaceae</taxon>
        <taxon>Parvularcula</taxon>
    </lineage>
</organism>